<dbReference type="STRING" id="157783.LK03_13565"/>
<dbReference type="Pfam" id="PF01026">
    <property type="entry name" value="TatD_DNase"/>
    <property type="match status" value="1"/>
</dbReference>
<name>A0A089WSV2_9PSED</name>
<keyword evidence="9" id="KW-1185">Reference proteome</keyword>
<dbReference type="KEGG" id="psw:LK03_13565"/>
<dbReference type="AlphaFoldDB" id="A0A089WSV2"/>
<dbReference type="Gene3D" id="3.20.20.140">
    <property type="entry name" value="Metal-dependent hydrolases"/>
    <property type="match status" value="1"/>
</dbReference>
<keyword evidence="3 7" id="KW-0479">Metal-binding</keyword>
<keyword evidence="5" id="KW-0269">Exonuclease</keyword>
<accession>A0A089WSV2</accession>
<evidence type="ECO:0000313" key="9">
    <source>
        <dbReference type="Proteomes" id="UP000029493"/>
    </source>
</evidence>
<dbReference type="Proteomes" id="UP000029493">
    <property type="component" value="Chromosome"/>
</dbReference>
<dbReference type="OrthoDB" id="9810005at2"/>
<evidence type="ECO:0000256" key="2">
    <source>
        <dbReference type="ARBA" id="ARBA00022722"/>
    </source>
</evidence>
<feature type="binding site" evidence="7">
    <location>
        <position position="209"/>
    </location>
    <ligand>
        <name>a divalent metal cation</name>
        <dbReference type="ChEBI" id="CHEBI:60240"/>
        <label>1</label>
    </ligand>
</feature>
<feature type="binding site" evidence="7">
    <location>
        <position position="133"/>
    </location>
    <ligand>
        <name>a divalent metal cation</name>
        <dbReference type="ChEBI" id="CHEBI:60240"/>
        <label>2</label>
    </ligand>
</feature>
<dbReference type="PANTHER" id="PTHR10060:SF15">
    <property type="entry name" value="DEOXYRIBONUCLEASE TATDN1"/>
    <property type="match status" value="1"/>
</dbReference>
<evidence type="ECO:0000313" key="8">
    <source>
        <dbReference type="EMBL" id="AIR90259.1"/>
    </source>
</evidence>
<keyword evidence="2" id="KW-0540">Nuclease</keyword>
<keyword evidence="1" id="KW-0963">Cytoplasm</keyword>
<reference evidence="8 9" key="1">
    <citation type="submission" date="2014-09" db="EMBL/GenBank/DDBJ databases">
        <authorList>
            <person name="Chan K.-G."/>
        </authorList>
    </citation>
    <scope>NUCLEOTIDE SEQUENCE [LARGE SCALE GENOMIC DNA]</scope>
    <source>
        <strain evidence="8 9">ND07</strain>
    </source>
</reference>
<dbReference type="eggNOG" id="COG0084">
    <property type="taxonomic scope" value="Bacteria"/>
</dbReference>
<feature type="binding site" evidence="7">
    <location>
        <position position="97"/>
    </location>
    <ligand>
        <name>a divalent metal cation</name>
        <dbReference type="ChEBI" id="CHEBI:60240"/>
        <label>1</label>
    </ligand>
</feature>
<dbReference type="InterPro" id="IPR001130">
    <property type="entry name" value="TatD-like"/>
</dbReference>
<protein>
    <submittedName>
        <fullName evidence="8">Preprotein translocase subunit TatD</fullName>
    </submittedName>
</protein>
<dbReference type="PANTHER" id="PTHR10060">
    <property type="entry name" value="TATD FAMILY DEOXYRIBONUCLEASE"/>
    <property type="match status" value="1"/>
</dbReference>
<keyword evidence="6" id="KW-0460">Magnesium</keyword>
<evidence type="ECO:0000256" key="5">
    <source>
        <dbReference type="ARBA" id="ARBA00022839"/>
    </source>
</evidence>
<evidence type="ECO:0000256" key="6">
    <source>
        <dbReference type="ARBA" id="ARBA00022842"/>
    </source>
</evidence>
<gene>
    <name evidence="8" type="ORF">LK03_13565</name>
</gene>
<dbReference type="SUPFAM" id="SSF51556">
    <property type="entry name" value="Metallo-dependent hydrolases"/>
    <property type="match status" value="1"/>
</dbReference>
<dbReference type="InterPro" id="IPR032466">
    <property type="entry name" value="Metal_Hydrolase"/>
</dbReference>
<proteinExistence type="predicted"/>
<dbReference type="PIRSF" id="PIRSF005902">
    <property type="entry name" value="DNase_TatD"/>
    <property type="match status" value="1"/>
</dbReference>
<evidence type="ECO:0000256" key="7">
    <source>
        <dbReference type="PIRSR" id="PIRSR005902-1"/>
    </source>
</evidence>
<organism evidence="8 9">
    <name type="scientific">Pseudomonas cremoricolorata</name>
    <dbReference type="NCBI Taxonomy" id="157783"/>
    <lineage>
        <taxon>Bacteria</taxon>
        <taxon>Pseudomonadati</taxon>
        <taxon>Pseudomonadota</taxon>
        <taxon>Gammaproteobacteria</taxon>
        <taxon>Pseudomonadales</taxon>
        <taxon>Pseudomonadaceae</taxon>
        <taxon>Pseudomonas</taxon>
    </lineage>
</organism>
<dbReference type="EMBL" id="CP009455">
    <property type="protein sequence ID" value="AIR90259.1"/>
    <property type="molecule type" value="Genomic_DNA"/>
</dbReference>
<dbReference type="CDD" id="cd01310">
    <property type="entry name" value="TatD_DNAse"/>
    <property type="match status" value="1"/>
</dbReference>
<dbReference type="GO" id="GO:0004527">
    <property type="term" value="F:exonuclease activity"/>
    <property type="evidence" value="ECO:0007669"/>
    <property type="project" value="UniProtKB-KW"/>
</dbReference>
<sequence length="268" mass="29695">MQLIDIGVNLTNSSFHDRQSEVVERAREAGVVQMLLTGTSLQVSEQALELCHGLDETGQTLFATAGIHPHDANSWNADSERQLRQLLTQPRVRAVGECGLDFNRDFSPRPLQEKALEAQLTLAAALQLPVFLHERDASARLLDILKAFRDQLPAAVVHCFTGERQALFAYLDLDLHIGITGWICDERRGTHLHGLVGNIPEGRLMLESDAPYLLPRTLRPKPKSGRNEPAFLPAVLHEVARHRGETAEHTAAHTTACARAFFDLPEVS</sequence>
<dbReference type="InterPro" id="IPR050891">
    <property type="entry name" value="TatD-type_Hydrolase"/>
</dbReference>
<feature type="binding site" evidence="7">
    <location>
        <position position="158"/>
    </location>
    <ligand>
        <name>a divalent metal cation</name>
        <dbReference type="ChEBI" id="CHEBI:60240"/>
        <label>2</label>
    </ligand>
</feature>
<dbReference type="RefSeq" id="WP_038412868.1">
    <property type="nucleotide sequence ID" value="NZ_CP009455.1"/>
</dbReference>
<evidence type="ECO:0000256" key="3">
    <source>
        <dbReference type="ARBA" id="ARBA00022723"/>
    </source>
</evidence>
<dbReference type="GO" id="GO:0046872">
    <property type="term" value="F:metal ion binding"/>
    <property type="evidence" value="ECO:0007669"/>
    <property type="project" value="UniProtKB-KW"/>
</dbReference>
<evidence type="ECO:0000256" key="4">
    <source>
        <dbReference type="ARBA" id="ARBA00022801"/>
    </source>
</evidence>
<keyword evidence="4" id="KW-0378">Hydrolase</keyword>
<dbReference type="FunFam" id="3.20.20.140:FF:000018">
    <property type="entry name" value="3'-5' ssDNA/RNA exonuclease TatD"/>
    <property type="match status" value="1"/>
</dbReference>
<evidence type="ECO:0000256" key="1">
    <source>
        <dbReference type="ARBA" id="ARBA00022490"/>
    </source>
</evidence>